<dbReference type="PANTHER" id="PTHR13608">
    <property type="entry name" value="ARMADILLO-LIKE HELICAL DOMAIN-CONTAINING PROTEIN 3"/>
    <property type="match status" value="1"/>
</dbReference>
<keyword evidence="3" id="KW-1133">Transmembrane helix</keyword>
<protein>
    <recommendedName>
        <fullName evidence="5">Armadillo-like helical domain-containing protein</fullName>
    </recommendedName>
</protein>
<keyword evidence="2" id="KW-0812">Transmembrane</keyword>
<dbReference type="Proteomes" id="UP000030758">
    <property type="component" value="Unassembled WGS sequence"/>
</dbReference>
<proteinExistence type="predicted"/>
<comment type="subcellular location">
    <subcellularLocation>
        <location evidence="1">Membrane</location>
    </subcellularLocation>
</comment>
<gene>
    <name evidence="6" type="ORF">M514_01607</name>
</gene>
<evidence type="ECO:0000256" key="4">
    <source>
        <dbReference type="ARBA" id="ARBA00023136"/>
    </source>
</evidence>
<dbReference type="Pfam" id="PF08427">
    <property type="entry name" value="ARMH3_C"/>
    <property type="match status" value="1"/>
</dbReference>
<dbReference type="GO" id="GO:0016020">
    <property type="term" value="C:membrane"/>
    <property type="evidence" value="ECO:0007669"/>
    <property type="project" value="UniProtKB-SubCell"/>
</dbReference>
<evidence type="ECO:0000313" key="6">
    <source>
        <dbReference type="EMBL" id="KFD63534.1"/>
    </source>
</evidence>
<keyword evidence="4" id="KW-0472">Membrane</keyword>
<organism evidence="6">
    <name type="scientific">Trichuris suis</name>
    <name type="common">pig whipworm</name>
    <dbReference type="NCBI Taxonomy" id="68888"/>
    <lineage>
        <taxon>Eukaryota</taxon>
        <taxon>Metazoa</taxon>
        <taxon>Ecdysozoa</taxon>
        <taxon>Nematoda</taxon>
        <taxon>Enoplea</taxon>
        <taxon>Dorylaimia</taxon>
        <taxon>Trichinellida</taxon>
        <taxon>Trichuridae</taxon>
        <taxon>Trichuris</taxon>
    </lineage>
</organism>
<accession>A0A085N238</accession>
<dbReference type="SMART" id="SM01158">
    <property type="entry name" value="DUF1741"/>
    <property type="match status" value="1"/>
</dbReference>
<evidence type="ECO:0000256" key="2">
    <source>
        <dbReference type="ARBA" id="ARBA00022692"/>
    </source>
</evidence>
<reference evidence="6" key="1">
    <citation type="journal article" date="2014" name="Nat. Genet.">
        <title>Genome and transcriptome of the porcine whipworm Trichuris suis.</title>
        <authorList>
            <person name="Jex A.R."/>
            <person name="Nejsum P."/>
            <person name="Schwarz E.M."/>
            <person name="Hu L."/>
            <person name="Young N.D."/>
            <person name="Hall R.S."/>
            <person name="Korhonen P.K."/>
            <person name="Liao S."/>
            <person name="Thamsborg S."/>
            <person name="Xia J."/>
            <person name="Xu P."/>
            <person name="Wang S."/>
            <person name="Scheerlinck J.P."/>
            <person name="Hofmann A."/>
            <person name="Sternberg P.W."/>
            <person name="Wang J."/>
            <person name="Gasser R.B."/>
        </authorList>
    </citation>
    <scope>NUCLEOTIDE SEQUENCE [LARGE SCALE GENOMIC DNA]</scope>
    <source>
        <strain evidence="6">DCEP-RM93F</strain>
    </source>
</reference>
<sequence length="799" mass="91099">MMVFCTDVAMEGRTFSNKDGKSRLKGKVVLMYEQILQEKSDPLPDSFWSEFFLLRPNCIELIRIIDELPLSSLVNLKFQLNKFVWMCLAVIVGGSDIRSYNAVKLGQMNDSQPLDVAMEGRTFSNKDGKSRLKGKVVLMYEQILQEKSDPLPDSFWSEFFLLRPNCIELIRIIDELPLSSLVNLKFQLNKFVWMCLAVIVGGSDIRSYNAVKTLSVVIKAVAKKKRHLSSFDMVDLLFDNKDAQRAMDVLLLLRHICNILVQEGSSTLKCCCLDFLLSMVTCCENINENALIEFLMTEDIFETLLVLLESTAERRLFGISVAVMLTFITNFRKSERNNQFMMSLSILDRDLALNGYSMALASELSAMNLNFKRQIENHKPSMLASMAHVFNQLFTSTPEQQVPVVQINVSVLLALYEAVHLNRYFITTLVTLPLADSVPTASLSEEENGEVVVSDGTSQLGTNLCASFLSYCSCLFYDLKGQRKIDAARLCLIIWTCITEDQYANMLMQDVSLAFKVPLYSRPMRHKISNDAQVQCRPLAHHLLNLAVDFILSNLMKCFPFDLYQRMLGIVHRIVCFNKKCKVRLDFNLHGLWNALLTLLRFVVVNSQTLLEEGDIFDLCNQVLTIVNLFVTFGDTFLPEAESYDDLYYEILRNSETLQAVCSLCNFKRTACSNVLDYTYFCTAAQYADRSHPFKETARKMQSSCVNIRAILCHLLPKIEALEEQSLTRQHVLSVVRSSYGSLPLKLQENLDNYPRYQERPDESVFFAHMVKVALEDTRQRLNCTAAQPEVLLELANIK</sequence>
<dbReference type="AlphaFoldDB" id="A0A085N238"/>
<name>A0A085N238_9BILA</name>
<dbReference type="InterPro" id="IPR013636">
    <property type="entry name" value="ARMH3_C"/>
</dbReference>
<dbReference type="EMBL" id="KL367571">
    <property type="protein sequence ID" value="KFD63534.1"/>
    <property type="molecule type" value="Genomic_DNA"/>
</dbReference>
<dbReference type="GO" id="GO:0005829">
    <property type="term" value="C:cytosol"/>
    <property type="evidence" value="ECO:0007669"/>
    <property type="project" value="TreeGrafter"/>
</dbReference>
<evidence type="ECO:0000259" key="5">
    <source>
        <dbReference type="SMART" id="SM01158"/>
    </source>
</evidence>
<dbReference type="PANTHER" id="PTHR13608:SF3">
    <property type="entry name" value="ARMADILLO-LIKE HELICAL DOMAIN-CONTAINING PROTEIN 3"/>
    <property type="match status" value="1"/>
</dbReference>
<evidence type="ECO:0000256" key="3">
    <source>
        <dbReference type="ARBA" id="ARBA00022989"/>
    </source>
</evidence>
<evidence type="ECO:0000256" key="1">
    <source>
        <dbReference type="ARBA" id="ARBA00004370"/>
    </source>
</evidence>
<dbReference type="InterPro" id="IPR039868">
    <property type="entry name" value="ARMD3-like"/>
</dbReference>
<feature type="domain" description="Armadillo-like helical" evidence="5">
    <location>
        <begin position="531"/>
        <end position="782"/>
    </location>
</feature>